<evidence type="ECO:0000313" key="1">
    <source>
        <dbReference type="EMBL" id="CAD6499637.1"/>
    </source>
</evidence>
<organism evidence="1 2">
    <name type="scientific">Blumeria graminis f. sp. triticale</name>
    <dbReference type="NCBI Taxonomy" id="1689686"/>
    <lineage>
        <taxon>Eukaryota</taxon>
        <taxon>Fungi</taxon>
        <taxon>Dikarya</taxon>
        <taxon>Ascomycota</taxon>
        <taxon>Pezizomycotina</taxon>
        <taxon>Leotiomycetes</taxon>
        <taxon>Erysiphales</taxon>
        <taxon>Erysiphaceae</taxon>
        <taxon>Blumeria</taxon>
    </lineage>
</organism>
<accession>A0A9W4D0C8</accession>
<comment type="caution">
    <text evidence="1">The sequence shown here is derived from an EMBL/GenBank/DDBJ whole genome shotgun (WGS) entry which is preliminary data.</text>
</comment>
<proteinExistence type="predicted"/>
<protein>
    <submittedName>
        <fullName evidence="1">BgTH12-03747</fullName>
    </submittedName>
</protein>
<dbReference type="AlphaFoldDB" id="A0A9W4D0C8"/>
<reference evidence="1" key="1">
    <citation type="submission" date="2020-10" db="EMBL/GenBank/DDBJ databases">
        <authorList>
            <person name="Muller C M."/>
        </authorList>
    </citation>
    <scope>NUCLEOTIDE SEQUENCE</scope>
    <source>
        <strain evidence="1">THUN-12</strain>
    </source>
</reference>
<sequence length="45" mass="5310">MMILHHTYREICLHSLAASTVRDWARAAVATKSYPYKQKMIKYLI</sequence>
<gene>
    <name evidence="1" type="ORF">BGTH12_LOCUS995</name>
</gene>
<dbReference type="EMBL" id="CAJHIT010000002">
    <property type="protein sequence ID" value="CAD6499637.1"/>
    <property type="molecule type" value="Genomic_DNA"/>
</dbReference>
<evidence type="ECO:0000313" key="2">
    <source>
        <dbReference type="Proteomes" id="UP000683417"/>
    </source>
</evidence>
<dbReference type="Proteomes" id="UP000683417">
    <property type="component" value="Unassembled WGS sequence"/>
</dbReference>
<name>A0A9W4D0C8_BLUGR</name>